<dbReference type="InterPro" id="IPR001917">
    <property type="entry name" value="Aminotrans_II_pyridoxalP_BS"/>
</dbReference>
<comment type="caution">
    <text evidence="13">The sequence shown here is derived from an EMBL/GenBank/DDBJ whole genome shotgun (WGS) entry which is preliminary data.</text>
</comment>
<evidence type="ECO:0000256" key="6">
    <source>
        <dbReference type="ARBA" id="ARBA00022605"/>
    </source>
</evidence>
<keyword evidence="7 11" id="KW-0808">Transferase</keyword>
<dbReference type="InterPro" id="IPR015422">
    <property type="entry name" value="PyrdxlP-dep_Trfase_small"/>
</dbReference>
<dbReference type="InterPro" id="IPR005861">
    <property type="entry name" value="HisP_aminotrans"/>
</dbReference>
<evidence type="ECO:0000256" key="5">
    <source>
        <dbReference type="ARBA" id="ARBA00022576"/>
    </source>
</evidence>
<comment type="subunit">
    <text evidence="4 11">Homodimer.</text>
</comment>
<sequence>MEKLARKQVQELTPYLSARRIGGSGDIWLNANESPFNNEYKTDFARLNRYSECQPKQLIEAYANYAGVKPEQTLTSRGADEGIELLIRAFCEPGQDSILYCPPTYGMYAISAETIGVERKTVPLTADWQLNLPEIEANLESVKLVFVCSPNNPTGNLVNRDDIVSLLEMTKDKAIVVMDEAYIDFCPEASTVDLLAQYPNLAILRTLSKAFALAGLRCGFTLANEELINVLLKVIAPYPVPIPVAEIATQALSEQGLARAKFQVLDLNANRAYLQAGLSTLPGVTVFEGWGNYLLVKFQNGDELFKAAWDTGIILRNSPIEDCVRISVGNRDECEKTLSFIRNQLEQSAA</sequence>
<reference evidence="13 14" key="2">
    <citation type="submission" date="2014-09" db="EMBL/GenBank/DDBJ databases">
        <authorList>
            <consortium name="NBRP consortium"/>
            <person name="Sawabe T."/>
            <person name="Meirelles P."/>
            <person name="Nakanishi M."/>
            <person name="Sayaka M."/>
            <person name="Hattori M."/>
            <person name="Ohkuma M."/>
        </authorList>
    </citation>
    <scope>NUCLEOTIDE SEQUENCE [LARGE SCALE GENOMIC DNA]</scope>
    <source>
        <strain evidence="14">JCM19235</strain>
    </source>
</reference>
<comment type="catalytic activity">
    <reaction evidence="10 11">
        <text>L-histidinol phosphate + 2-oxoglutarate = 3-(imidazol-4-yl)-2-oxopropyl phosphate + L-glutamate</text>
        <dbReference type="Rhea" id="RHEA:23744"/>
        <dbReference type="ChEBI" id="CHEBI:16810"/>
        <dbReference type="ChEBI" id="CHEBI:29985"/>
        <dbReference type="ChEBI" id="CHEBI:57766"/>
        <dbReference type="ChEBI" id="CHEBI:57980"/>
        <dbReference type="EC" id="2.6.1.9"/>
    </reaction>
</comment>
<evidence type="ECO:0000256" key="7">
    <source>
        <dbReference type="ARBA" id="ARBA00022679"/>
    </source>
</evidence>
<dbReference type="PANTHER" id="PTHR42885">
    <property type="entry name" value="HISTIDINOL-PHOSPHATE AMINOTRANSFERASE-RELATED"/>
    <property type="match status" value="1"/>
</dbReference>
<feature type="modified residue" description="N6-(pyridoxal phosphate)lysine" evidence="11">
    <location>
        <position position="209"/>
    </location>
</feature>
<dbReference type="GO" id="GO:0030170">
    <property type="term" value="F:pyridoxal phosphate binding"/>
    <property type="evidence" value="ECO:0007669"/>
    <property type="project" value="InterPro"/>
</dbReference>
<evidence type="ECO:0000256" key="9">
    <source>
        <dbReference type="ARBA" id="ARBA00023102"/>
    </source>
</evidence>
<dbReference type="STRING" id="990268.JCM19235_1816"/>
<dbReference type="EMBL" id="BBMR01000010">
    <property type="protein sequence ID" value="GAL21990.1"/>
    <property type="molecule type" value="Genomic_DNA"/>
</dbReference>
<dbReference type="HAMAP" id="MF_01023">
    <property type="entry name" value="HisC_aminotrans_2"/>
    <property type="match status" value="1"/>
</dbReference>
<organism evidence="13 14">
    <name type="scientific">Vibrio maritimus</name>
    <dbReference type="NCBI Taxonomy" id="990268"/>
    <lineage>
        <taxon>Bacteria</taxon>
        <taxon>Pseudomonadati</taxon>
        <taxon>Pseudomonadota</taxon>
        <taxon>Gammaproteobacteria</taxon>
        <taxon>Vibrionales</taxon>
        <taxon>Vibrionaceae</taxon>
        <taxon>Vibrio</taxon>
    </lineage>
</organism>
<comment type="pathway">
    <text evidence="2 11">Amino-acid biosynthesis; L-histidine biosynthesis; L-histidine from 5-phospho-alpha-D-ribose 1-diphosphate: step 7/9.</text>
</comment>
<dbReference type="Gene3D" id="3.40.640.10">
    <property type="entry name" value="Type I PLP-dependent aspartate aminotransferase-like (Major domain)"/>
    <property type="match status" value="1"/>
</dbReference>
<evidence type="ECO:0000256" key="1">
    <source>
        <dbReference type="ARBA" id="ARBA00001933"/>
    </source>
</evidence>
<dbReference type="InterPro" id="IPR015424">
    <property type="entry name" value="PyrdxlP-dep_Trfase"/>
</dbReference>
<evidence type="ECO:0000256" key="11">
    <source>
        <dbReference type="HAMAP-Rule" id="MF_01023"/>
    </source>
</evidence>
<evidence type="ECO:0000256" key="2">
    <source>
        <dbReference type="ARBA" id="ARBA00005011"/>
    </source>
</evidence>
<evidence type="ECO:0000256" key="8">
    <source>
        <dbReference type="ARBA" id="ARBA00022898"/>
    </source>
</evidence>
<evidence type="ECO:0000256" key="3">
    <source>
        <dbReference type="ARBA" id="ARBA00007970"/>
    </source>
</evidence>
<dbReference type="InterPro" id="IPR004839">
    <property type="entry name" value="Aminotransferase_I/II_large"/>
</dbReference>
<keyword evidence="14" id="KW-1185">Reference proteome</keyword>
<keyword evidence="8 11" id="KW-0663">Pyridoxal phosphate</keyword>
<dbReference type="InterPro" id="IPR015421">
    <property type="entry name" value="PyrdxlP-dep_Trfase_major"/>
</dbReference>
<dbReference type="Proteomes" id="UP000029228">
    <property type="component" value="Unassembled WGS sequence"/>
</dbReference>
<dbReference type="AlphaFoldDB" id="A0A090S2S8"/>
<evidence type="ECO:0000313" key="13">
    <source>
        <dbReference type="EMBL" id="GAL21990.1"/>
    </source>
</evidence>
<gene>
    <name evidence="11" type="primary">hisC</name>
    <name evidence="13" type="ORF">JCM19235_1816</name>
</gene>
<dbReference type="PANTHER" id="PTHR42885:SF2">
    <property type="entry name" value="HISTIDINOL-PHOSPHATE AMINOTRANSFERASE"/>
    <property type="match status" value="1"/>
</dbReference>
<evidence type="ECO:0000256" key="10">
    <source>
        <dbReference type="ARBA" id="ARBA00047481"/>
    </source>
</evidence>
<keyword evidence="9 11" id="KW-0368">Histidine biosynthesis</keyword>
<dbReference type="UniPathway" id="UPA00031">
    <property type="reaction ID" value="UER00012"/>
</dbReference>
<evidence type="ECO:0000256" key="4">
    <source>
        <dbReference type="ARBA" id="ARBA00011738"/>
    </source>
</evidence>
<proteinExistence type="inferred from homology"/>
<dbReference type="OrthoDB" id="9813612at2"/>
<reference evidence="13 14" key="1">
    <citation type="submission" date="2014-09" db="EMBL/GenBank/DDBJ databases">
        <title>Vibrio maritimus JCM 19235. (C45) whole genome shotgun sequence.</title>
        <authorList>
            <person name="Sawabe T."/>
            <person name="Meirelles P."/>
            <person name="Nakanishi M."/>
            <person name="Sayaka M."/>
            <person name="Hattori M."/>
            <person name="Ohkuma M."/>
        </authorList>
    </citation>
    <scope>NUCLEOTIDE SEQUENCE [LARGE SCALE GENOMIC DNA]</scope>
    <source>
        <strain evidence="14">JCM19235</strain>
    </source>
</reference>
<dbReference type="Pfam" id="PF00155">
    <property type="entry name" value="Aminotran_1_2"/>
    <property type="match status" value="1"/>
</dbReference>
<dbReference type="CDD" id="cd00609">
    <property type="entry name" value="AAT_like"/>
    <property type="match status" value="1"/>
</dbReference>
<dbReference type="SUPFAM" id="SSF53383">
    <property type="entry name" value="PLP-dependent transferases"/>
    <property type="match status" value="1"/>
</dbReference>
<dbReference type="Gene3D" id="3.90.1150.10">
    <property type="entry name" value="Aspartate Aminotransferase, domain 1"/>
    <property type="match status" value="1"/>
</dbReference>
<dbReference type="GO" id="GO:0000105">
    <property type="term" value="P:L-histidine biosynthetic process"/>
    <property type="evidence" value="ECO:0007669"/>
    <property type="project" value="UniProtKB-UniRule"/>
</dbReference>
<evidence type="ECO:0000313" key="14">
    <source>
        <dbReference type="Proteomes" id="UP000029228"/>
    </source>
</evidence>
<comment type="cofactor">
    <cofactor evidence="1 11">
        <name>pyridoxal 5'-phosphate</name>
        <dbReference type="ChEBI" id="CHEBI:597326"/>
    </cofactor>
</comment>
<name>A0A090S2S8_9VIBR</name>
<dbReference type="GO" id="GO:0004400">
    <property type="term" value="F:histidinol-phosphate transaminase activity"/>
    <property type="evidence" value="ECO:0007669"/>
    <property type="project" value="UniProtKB-UniRule"/>
</dbReference>
<dbReference type="NCBIfam" id="TIGR01141">
    <property type="entry name" value="hisC"/>
    <property type="match status" value="1"/>
</dbReference>
<protein>
    <recommendedName>
        <fullName evidence="11">Histidinol-phosphate aminotransferase</fullName>
        <ecNumber evidence="11">2.6.1.9</ecNumber>
    </recommendedName>
    <alternativeName>
        <fullName evidence="11">Imidazole acetol-phosphate transaminase</fullName>
    </alternativeName>
</protein>
<dbReference type="EC" id="2.6.1.9" evidence="11"/>
<feature type="domain" description="Aminotransferase class I/classII large" evidence="12">
    <location>
        <begin position="41"/>
        <end position="339"/>
    </location>
</feature>
<evidence type="ECO:0000259" key="12">
    <source>
        <dbReference type="Pfam" id="PF00155"/>
    </source>
</evidence>
<keyword evidence="6 11" id="KW-0028">Amino-acid biosynthesis</keyword>
<keyword evidence="5 11" id="KW-0032">Aminotransferase</keyword>
<dbReference type="PROSITE" id="PS00599">
    <property type="entry name" value="AA_TRANSFER_CLASS_2"/>
    <property type="match status" value="1"/>
</dbReference>
<accession>A0A090S2S8</accession>
<comment type="similarity">
    <text evidence="3 11">Belongs to the class-II pyridoxal-phosphate-dependent aminotransferase family. Histidinol-phosphate aminotransferase subfamily.</text>
</comment>